<evidence type="ECO:0000256" key="7">
    <source>
        <dbReference type="HAMAP-Rule" id="MF_00009"/>
    </source>
</evidence>
<dbReference type="NCBIfam" id="TIGR00043">
    <property type="entry name" value="rRNA maturation RNase YbeY"/>
    <property type="match status" value="1"/>
</dbReference>
<dbReference type="Gene3D" id="3.40.390.30">
    <property type="entry name" value="Metalloproteases ('zincins'), catalytic domain"/>
    <property type="match status" value="1"/>
</dbReference>
<keyword evidence="9" id="KW-1185">Reference proteome</keyword>
<comment type="similarity">
    <text evidence="1 7">Belongs to the endoribonuclease YbeY family.</text>
</comment>
<comment type="function">
    <text evidence="7">Single strand-specific metallo-endoribonuclease involved in late-stage 70S ribosome quality control and in maturation of the 3' terminus of the 16S rRNA.</text>
</comment>
<dbReference type="GO" id="GO:0006364">
    <property type="term" value="P:rRNA processing"/>
    <property type="evidence" value="ECO:0007669"/>
    <property type="project" value="UniProtKB-UniRule"/>
</dbReference>
<dbReference type="AlphaFoldDB" id="A0A9X1HXX1"/>
<name>A0A9X1HXX1_9BACT</name>
<dbReference type="GO" id="GO:0004222">
    <property type="term" value="F:metalloendopeptidase activity"/>
    <property type="evidence" value="ECO:0007669"/>
    <property type="project" value="InterPro"/>
</dbReference>
<comment type="subcellular location">
    <subcellularLocation>
        <location evidence="7">Cytoplasm</location>
    </subcellularLocation>
</comment>
<evidence type="ECO:0000256" key="3">
    <source>
        <dbReference type="ARBA" id="ARBA00022723"/>
    </source>
</evidence>
<keyword evidence="7" id="KW-0690">Ribosome biogenesis</keyword>
<keyword evidence="7" id="KW-0698">rRNA processing</keyword>
<dbReference type="EC" id="3.1.-.-" evidence="7"/>
<keyword evidence="2 7" id="KW-0540">Nuclease</keyword>
<keyword evidence="7" id="KW-0963">Cytoplasm</keyword>
<dbReference type="InterPro" id="IPR023091">
    <property type="entry name" value="MetalPrtase_cat_dom_sf_prd"/>
</dbReference>
<evidence type="ECO:0000313" key="8">
    <source>
        <dbReference type="EMBL" id="MCA6078517.1"/>
    </source>
</evidence>
<dbReference type="GO" id="GO:0004521">
    <property type="term" value="F:RNA endonuclease activity"/>
    <property type="evidence" value="ECO:0007669"/>
    <property type="project" value="UniProtKB-UniRule"/>
</dbReference>
<dbReference type="PANTHER" id="PTHR46986:SF1">
    <property type="entry name" value="ENDORIBONUCLEASE YBEY, CHLOROPLASTIC"/>
    <property type="match status" value="1"/>
</dbReference>
<evidence type="ECO:0000256" key="2">
    <source>
        <dbReference type="ARBA" id="ARBA00022722"/>
    </source>
</evidence>
<feature type="binding site" evidence="7">
    <location>
        <position position="108"/>
    </location>
    <ligand>
        <name>Zn(2+)</name>
        <dbReference type="ChEBI" id="CHEBI:29105"/>
        <note>catalytic</note>
    </ligand>
</feature>
<keyword evidence="4 7" id="KW-0255">Endonuclease</keyword>
<dbReference type="InterPro" id="IPR002036">
    <property type="entry name" value="YbeY"/>
</dbReference>
<comment type="caution">
    <text evidence="8">The sequence shown here is derived from an EMBL/GenBank/DDBJ whole genome shotgun (WGS) entry which is preliminary data.</text>
</comment>
<evidence type="ECO:0000256" key="5">
    <source>
        <dbReference type="ARBA" id="ARBA00022801"/>
    </source>
</evidence>
<dbReference type="SUPFAM" id="SSF55486">
    <property type="entry name" value="Metalloproteases ('zincins'), catalytic domain"/>
    <property type="match status" value="1"/>
</dbReference>
<dbReference type="HAMAP" id="MF_00009">
    <property type="entry name" value="Endoribonucl_YbeY"/>
    <property type="match status" value="1"/>
</dbReference>
<protein>
    <recommendedName>
        <fullName evidence="7">Endoribonuclease YbeY</fullName>
        <ecNumber evidence="7">3.1.-.-</ecNumber>
    </recommendedName>
</protein>
<reference evidence="8" key="1">
    <citation type="submission" date="2021-09" db="EMBL/GenBank/DDBJ databases">
        <title>Fulvivirga sp. isolated from coastal sediment.</title>
        <authorList>
            <person name="Yu H."/>
        </authorList>
    </citation>
    <scope>NUCLEOTIDE SEQUENCE</scope>
    <source>
        <strain evidence="8">1062</strain>
    </source>
</reference>
<evidence type="ECO:0000256" key="4">
    <source>
        <dbReference type="ARBA" id="ARBA00022759"/>
    </source>
</evidence>
<keyword evidence="6 7" id="KW-0862">Zinc</keyword>
<accession>A0A9X1HXX1</accession>
<feature type="binding site" evidence="7">
    <location>
        <position position="118"/>
    </location>
    <ligand>
        <name>Zn(2+)</name>
        <dbReference type="ChEBI" id="CHEBI:29105"/>
        <note>catalytic</note>
    </ligand>
</feature>
<evidence type="ECO:0000256" key="1">
    <source>
        <dbReference type="ARBA" id="ARBA00010875"/>
    </source>
</evidence>
<dbReference type="PANTHER" id="PTHR46986">
    <property type="entry name" value="ENDORIBONUCLEASE YBEY, CHLOROPLASTIC"/>
    <property type="match status" value="1"/>
</dbReference>
<keyword evidence="5 7" id="KW-0378">Hydrolase</keyword>
<organism evidence="8 9">
    <name type="scientific">Fulvivirga sedimenti</name>
    <dbReference type="NCBI Taxonomy" id="2879465"/>
    <lineage>
        <taxon>Bacteria</taxon>
        <taxon>Pseudomonadati</taxon>
        <taxon>Bacteroidota</taxon>
        <taxon>Cytophagia</taxon>
        <taxon>Cytophagales</taxon>
        <taxon>Fulvivirgaceae</taxon>
        <taxon>Fulvivirga</taxon>
    </lineage>
</organism>
<evidence type="ECO:0000313" key="9">
    <source>
        <dbReference type="Proteomes" id="UP001139409"/>
    </source>
</evidence>
<evidence type="ECO:0000256" key="6">
    <source>
        <dbReference type="ARBA" id="ARBA00022833"/>
    </source>
</evidence>
<gene>
    <name evidence="7 8" type="primary">ybeY</name>
    <name evidence="8" type="ORF">LDX50_26825</name>
</gene>
<dbReference type="Proteomes" id="UP001139409">
    <property type="component" value="Unassembled WGS sequence"/>
</dbReference>
<proteinExistence type="inferred from homology"/>
<dbReference type="RefSeq" id="WP_225699375.1">
    <property type="nucleotide sequence ID" value="NZ_JAIXNE010000006.1"/>
</dbReference>
<dbReference type="EMBL" id="JAIXNE010000006">
    <property type="protein sequence ID" value="MCA6078517.1"/>
    <property type="molecule type" value="Genomic_DNA"/>
</dbReference>
<feature type="binding site" evidence="7">
    <location>
        <position position="112"/>
    </location>
    <ligand>
        <name>Zn(2+)</name>
        <dbReference type="ChEBI" id="CHEBI:29105"/>
        <note>catalytic</note>
    </ligand>
</feature>
<sequence>MISYFSEDIEFELNNPVKHSEWIMRIAESEGNSIEDLNYIFCSDSFLHSLNLEYLNHDTLTDIITFDLRDTNTDPVTADIFISIDRVHENAIDQGLEFTDELDRVMIHGLLHLCGYSDKLETDKLNMRKKEDACLSLR</sequence>
<keyword evidence="3 7" id="KW-0479">Metal-binding</keyword>
<dbReference type="GO" id="GO:0005737">
    <property type="term" value="C:cytoplasm"/>
    <property type="evidence" value="ECO:0007669"/>
    <property type="project" value="UniProtKB-SubCell"/>
</dbReference>
<dbReference type="Pfam" id="PF02130">
    <property type="entry name" value="YbeY"/>
    <property type="match status" value="1"/>
</dbReference>
<comment type="cofactor">
    <cofactor evidence="7">
        <name>Zn(2+)</name>
        <dbReference type="ChEBI" id="CHEBI:29105"/>
    </cofactor>
    <text evidence="7">Binds 1 zinc ion.</text>
</comment>
<dbReference type="GO" id="GO:0008270">
    <property type="term" value="F:zinc ion binding"/>
    <property type="evidence" value="ECO:0007669"/>
    <property type="project" value="UniProtKB-UniRule"/>
</dbReference>